<evidence type="ECO:0000313" key="4">
    <source>
        <dbReference type="EMBL" id="MCX2817886.1"/>
    </source>
</evidence>
<dbReference type="AlphaFoldDB" id="A0A9Q4C2J5"/>
<feature type="active site" evidence="2">
    <location>
        <position position="10"/>
    </location>
</feature>
<reference evidence="4" key="1">
    <citation type="submission" date="2022-09" db="EMBL/GenBank/DDBJ databases">
        <title>Haloadaptaus new haloarchaeum isolated from saline soil.</title>
        <authorList>
            <person name="Duran-Viseras A."/>
            <person name="Sanchez-Porro C."/>
            <person name="Ventosa A."/>
        </authorList>
    </citation>
    <scope>NUCLEOTIDE SEQUENCE</scope>
    <source>
        <strain evidence="4">F3-133</strain>
    </source>
</reference>
<evidence type="ECO:0000256" key="1">
    <source>
        <dbReference type="ARBA" id="ARBA00023002"/>
    </source>
</evidence>
<proteinExistence type="inferred from homology"/>
<evidence type="ECO:0000259" key="3">
    <source>
        <dbReference type="Pfam" id="PF01625"/>
    </source>
</evidence>
<organism evidence="4 5">
    <name type="scientific">Halorutilus salinus</name>
    <dbReference type="NCBI Taxonomy" id="2487751"/>
    <lineage>
        <taxon>Archaea</taxon>
        <taxon>Methanobacteriati</taxon>
        <taxon>Methanobacteriota</taxon>
        <taxon>Stenosarchaea group</taxon>
        <taxon>Halobacteria</taxon>
        <taxon>Halorutilales</taxon>
        <taxon>Halorutilaceae</taxon>
        <taxon>Halorutilus</taxon>
    </lineage>
</organism>
<comment type="caution">
    <text evidence="4">The sequence shown here is derived from an EMBL/GenBank/DDBJ whole genome shotgun (WGS) entry which is preliminary data.</text>
</comment>
<dbReference type="PANTHER" id="PTHR43774:SF1">
    <property type="entry name" value="PEPTIDE METHIONINE SULFOXIDE REDUCTASE MSRA 2"/>
    <property type="match status" value="1"/>
</dbReference>
<dbReference type="InterPro" id="IPR002569">
    <property type="entry name" value="Met_Sox_Rdtase_MsrA_dom"/>
</dbReference>
<comment type="catalytic activity">
    <reaction evidence="2">
        <text>L-methionyl-[protein] + [thioredoxin]-disulfide + H2O = L-methionyl-(S)-S-oxide-[protein] + [thioredoxin]-dithiol</text>
        <dbReference type="Rhea" id="RHEA:14217"/>
        <dbReference type="Rhea" id="RHEA-COMP:10698"/>
        <dbReference type="Rhea" id="RHEA-COMP:10700"/>
        <dbReference type="Rhea" id="RHEA-COMP:12313"/>
        <dbReference type="Rhea" id="RHEA-COMP:12315"/>
        <dbReference type="ChEBI" id="CHEBI:15377"/>
        <dbReference type="ChEBI" id="CHEBI:16044"/>
        <dbReference type="ChEBI" id="CHEBI:29950"/>
        <dbReference type="ChEBI" id="CHEBI:44120"/>
        <dbReference type="ChEBI" id="CHEBI:50058"/>
        <dbReference type="EC" id="1.8.4.11"/>
    </reaction>
</comment>
<evidence type="ECO:0000313" key="5">
    <source>
        <dbReference type="Proteomes" id="UP001149411"/>
    </source>
</evidence>
<comment type="similarity">
    <text evidence="2">Belongs to the MsrA Met sulfoxide reductase family.</text>
</comment>
<keyword evidence="1 2" id="KW-0560">Oxidoreductase</keyword>
<feature type="domain" description="Peptide methionine sulphoxide reductase MsrA" evidence="3">
    <location>
        <begin position="3"/>
        <end position="153"/>
    </location>
</feature>
<dbReference type="Pfam" id="PF01625">
    <property type="entry name" value="PMSR"/>
    <property type="match status" value="1"/>
</dbReference>
<dbReference type="HAMAP" id="MF_01401">
    <property type="entry name" value="MsrA"/>
    <property type="match status" value="1"/>
</dbReference>
<sequence>MEEATFAGGCFWCIEAPFKRVDGVESVTSGYIGGDTEDPTYDEVCSGTTGHAEAVRVEYDPDTVTYRELLEVLFALHDPTTRDREGPDVGSQYRSAVFYHDEEQREEVEAYIDELEGDVYDGIVTEVAPAERFYVAEEYHQDYYESNPDQPYCRAHIPPKLQKVTERFPGLVT</sequence>
<name>A0A9Q4C2J5_9EURY</name>
<dbReference type="PANTHER" id="PTHR43774">
    <property type="entry name" value="PEPTIDE METHIONINE SULFOXIDE REDUCTASE"/>
    <property type="match status" value="1"/>
</dbReference>
<keyword evidence="5" id="KW-1185">Reference proteome</keyword>
<dbReference type="GO" id="GO:0008113">
    <property type="term" value="F:peptide-methionine (S)-S-oxide reductase activity"/>
    <property type="evidence" value="ECO:0007669"/>
    <property type="project" value="UniProtKB-UniRule"/>
</dbReference>
<dbReference type="EC" id="1.8.4.11" evidence="2"/>
<dbReference type="Gene3D" id="3.30.1060.10">
    <property type="entry name" value="Peptide methionine sulphoxide reductase MsrA"/>
    <property type="match status" value="1"/>
</dbReference>
<dbReference type="EMBL" id="RKLV01000001">
    <property type="protein sequence ID" value="MCX2817886.1"/>
    <property type="molecule type" value="Genomic_DNA"/>
</dbReference>
<evidence type="ECO:0000256" key="2">
    <source>
        <dbReference type="HAMAP-Rule" id="MF_01401"/>
    </source>
</evidence>
<gene>
    <name evidence="2 4" type="primary">msrA</name>
    <name evidence="4" type="ORF">EGH25_00705</name>
</gene>
<dbReference type="RefSeq" id="WP_266085404.1">
    <property type="nucleotide sequence ID" value="NZ_RKLV01000001.1"/>
</dbReference>
<dbReference type="Proteomes" id="UP001149411">
    <property type="component" value="Unassembled WGS sequence"/>
</dbReference>
<comment type="function">
    <text evidence="2">Has an important function as a repair enzyme for proteins that have been inactivated by oxidation. Catalyzes the reversible oxidation-reduction of methionine sulfoxide in proteins to methionine.</text>
</comment>
<dbReference type="InterPro" id="IPR036509">
    <property type="entry name" value="Met_Sox_Rdtase_MsrA_sf"/>
</dbReference>
<dbReference type="SUPFAM" id="SSF55068">
    <property type="entry name" value="Peptide methionine sulfoxide reductase"/>
    <property type="match status" value="1"/>
</dbReference>
<dbReference type="NCBIfam" id="TIGR00401">
    <property type="entry name" value="msrA"/>
    <property type="match status" value="1"/>
</dbReference>
<accession>A0A9Q4C2J5</accession>
<comment type="catalytic activity">
    <reaction evidence="2">
        <text>[thioredoxin]-disulfide + L-methionine + H2O = L-methionine (S)-S-oxide + [thioredoxin]-dithiol</text>
        <dbReference type="Rhea" id="RHEA:19993"/>
        <dbReference type="Rhea" id="RHEA-COMP:10698"/>
        <dbReference type="Rhea" id="RHEA-COMP:10700"/>
        <dbReference type="ChEBI" id="CHEBI:15377"/>
        <dbReference type="ChEBI" id="CHEBI:29950"/>
        <dbReference type="ChEBI" id="CHEBI:50058"/>
        <dbReference type="ChEBI" id="CHEBI:57844"/>
        <dbReference type="ChEBI" id="CHEBI:58772"/>
        <dbReference type="EC" id="1.8.4.11"/>
    </reaction>
</comment>
<protein>
    <recommendedName>
        <fullName evidence="2">Peptide methionine sulfoxide reductase MsrA</fullName>
        <shortName evidence="2">Protein-methionine-S-oxide reductase</shortName>
        <ecNumber evidence="2">1.8.4.11</ecNumber>
    </recommendedName>
    <alternativeName>
        <fullName evidence="2">Peptide-methionine (S)-S-oxide reductase</fullName>
        <shortName evidence="2">Peptide Met(O) reductase</shortName>
    </alternativeName>
</protein>